<dbReference type="PROSITE" id="PS50994">
    <property type="entry name" value="INTEGRASE"/>
    <property type="match status" value="1"/>
</dbReference>
<feature type="compositionally biased region" description="Basic and acidic residues" evidence="1">
    <location>
        <begin position="50"/>
        <end position="61"/>
    </location>
</feature>
<comment type="caution">
    <text evidence="3">The sequence shown here is derived from an EMBL/GenBank/DDBJ whole genome shotgun (WGS) entry which is preliminary data.</text>
</comment>
<dbReference type="Proteomes" id="UP001221217">
    <property type="component" value="Unassembled WGS sequence"/>
</dbReference>
<dbReference type="EMBL" id="JAQQAL010000008">
    <property type="protein sequence ID" value="MDC7225637.1"/>
    <property type="molecule type" value="Genomic_DNA"/>
</dbReference>
<sequence>MYTYYQLIKNSKDPVPHRAELVKYAIKHGNKPAARKFQTSAKTVRKWRKRYEDGKRPALRDKSRRPHHSPNEIMPFWRFKILNICETAKKRRKRINAVLIKRKHDIPYSTKTILKIMHESGFLPQKRRKYQRKRDLRELKKMLKPFERIQVDIKYLDDIPEFYTAYRVFRLPKYQITARCVRTGALFYAYAEQKTSTATTMFLLRLGEHLHNHGVDLKAVRIQTDNGTEFASTWNSLNKCVFTKAVEQVWKSEHNTIPPGAKTWQSDVETSHRLIEDEFYAFEEFPTRFQFFRKAAKYQRWFNCERNNSYKQGTPLKIMQQAQVEYDSGIMILKPIRIDTMYKKYKDVFKTLAA</sequence>
<dbReference type="SUPFAM" id="SSF53098">
    <property type="entry name" value="Ribonuclease H-like"/>
    <property type="match status" value="1"/>
</dbReference>
<evidence type="ECO:0000259" key="2">
    <source>
        <dbReference type="PROSITE" id="PS50994"/>
    </source>
</evidence>
<gene>
    <name evidence="3" type="ORF">PQJ61_02605</name>
</gene>
<reference evidence="3 4" key="1">
    <citation type="submission" date="2022-12" db="EMBL/GenBank/DDBJ databases">
        <title>Metagenome assembled genome from gulf of manar.</title>
        <authorList>
            <person name="Kohli P."/>
            <person name="Pk S."/>
            <person name="Venkata Ramana C."/>
            <person name="Sasikala C."/>
        </authorList>
    </citation>
    <scope>NUCLEOTIDE SEQUENCE [LARGE SCALE GENOMIC DNA]</scope>
    <source>
        <strain evidence="3">JB008</strain>
    </source>
</reference>
<dbReference type="Pfam" id="PF13518">
    <property type="entry name" value="HTH_28"/>
    <property type="match status" value="1"/>
</dbReference>
<dbReference type="GO" id="GO:0003676">
    <property type="term" value="F:nucleic acid binding"/>
    <property type="evidence" value="ECO:0007669"/>
    <property type="project" value="InterPro"/>
</dbReference>
<evidence type="ECO:0000256" key="1">
    <source>
        <dbReference type="SAM" id="MobiDB-lite"/>
    </source>
</evidence>
<accession>A0AAJ1IAE2</accession>
<dbReference type="InterPro" id="IPR012337">
    <property type="entry name" value="RNaseH-like_sf"/>
</dbReference>
<dbReference type="InterPro" id="IPR009057">
    <property type="entry name" value="Homeodomain-like_sf"/>
</dbReference>
<dbReference type="InterPro" id="IPR036397">
    <property type="entry name" value="RNaseH_sf"/>
</dbReference>
<dbReference type="InterPro" id="IPR055247">
    <property type="entry name" value="InsJ-like_HTH"/>
</dbReference>
<dbReference type="InterPro" id="IPR001584">
    <property type="entry name" value="Integrase_cat-core"/>
</dbReference>
<dbReference type="SUPFAM" id="SSF46689">
    <property type="entry name" value="Homeodomain-like"/>
    <property type="match status" value="1"/>
</dbReference>
<proteinExistence type="predicted"/>
<organism evidence="3 4">
    <name type="scientific">Candidatus Thalassospirochaeta sargassi</name>
    <dbReference type="NCBI Taxonomy" id="3119039"/>
    <lineage>
        <taxon>Bacteria</taxon>
        <taxon>Pseudomonadati</taxon>
        <taxon>Spirochaetota</taxon>
        <taxon>Spirochaetia</taxon>
        <taxon>Spirochaetales</taxon>
        <taxon>Spirochaetaceae</taxon>
        <taxon>Candidatus Thalassospirochaeta</taxon>
    </lineage>
</organism>
<name>A0AAJ1IAE2_9SPIO</name>
<feature type="region of interest" description="Disordered" evidence="1">
    <location>
        <begin position="45"/>
        <end position="67"/>
    </location>
</feature>
<dbReference type="GO" id="GO:0015074">
    <property type="term" value="P:DNA integration"/>
    <property type="evidence" value="ECO:0007669"/>
    <property type="project" value="InterPro"/>
</dbReference>
<feature type="domain" description="Integrase catalytic" evidence="2">
    <location>
        <begin position="141"/>
        <end position="323"/>
    </location>
</feature>
<dbReference type="AlphaFoldDB" id="A0AAJ1IAE2"/>
<evidence type="ECO:0000313" key="4">
    <source>
        <dbReference type="Proteomes" id="UP001221217"/>
    </source>
</evidence>
<protein>
    <submittedName>
        <fullName evidence="3">Helix-turn-helix domain-containing protein</fullName>
    </submittedName>
</protein>
<evidence type="ECO:0000313" key="3">
    <source>
        <dbReference type="EMBL" id="MDC7225637.1"/>
    </source>
</evidence>
<dbReference type="Gene3D" id="3.30.420.10">
    <property type="entry name" value="Ribonuclease H-like superfamily/Ribonuclease H"/>
    <property type="match status" value="1"/>
</dbReference>